<gene>
    <name evidence="2" type="ORF">ACFL27_06145</name>
</gene>
<dbReference type="PANTHER" id="PTHR30383">
    <property type="entry name" value="THIOESTERASE 1/PROTEASE 1/LYSOPHOSPHOLIPASE L1"/>
    <property type="match status" value="1"/>
</dbReference>
<dbReference type="PANTHER" id="PTHR30383:SF5">
    <property type="entry name" value="SGNH HYDROLASE-TYPE ESTERASE DOMAIN-CONTAINING PROTEIN"/>
    <property type="match status" value="1"/>
</dbReference>
<evidence type="ECO:0000259" key="1">
    <source>
        <dbReference type="Pfam" id="PF13472"/>
    </source>
</evidence>
<keyword evidence="2" id="KW-0378">Hydrolase</keyword>
<protein>
    <submittedName>
        <fullName evidence="2">SGNH/GDSL hydrolase family protein</fullName>
    </submittedName>
</protein>
<proteinExistence type="predicted"/>
<evidence type="ECO:0000313" key="2">
    <source>
        <dbReference type="EMBL" id="MFC1849771.1"/>
    </source>
</evidence>
<dbReference type="Pfam" id="PF13472">
    <property type="entry name" value="Lipase_GDSL_2"/>
    <property type="match status" value="1"/>
</dbReference>
<sequence>MQPHNQIQKSKNMLLKGSLILASVSLTVLLIELGVRLWDPPPRMLKSLNFAGYVLSDNPTLKYEYKPGLFPMDEAQFSDHRNFLINADGFRDREFSAHHPPDLIRIIVLGDSVTTGNGIPNPGNVYPALVQKILNHSSGRQKYEVYNMAVGGYHTLQEVETLRVKGLKYKPDLVLIGFCINDFDLEVDGGVYQKLQQQLGGAEKKILERMYQQSWSWFHYFLSKSRLLFFLYYRTLGNSIRTSGEFEYQRDILQGKDPVSVGLALLDRLQQEHGFRSYLFIIPALVNNFNEYGFRHIHHRVEKICEHYPEIQIYDTLPDFKVRHENGSIFSIDGLHPNEYGHQVLAKVIAGKLLHQPQSRKTDLH</sequence>
<dbReference type="CDD" id="cd00229">
    <property type="entry name" value="SGNH_hydrolase"/>
    <property type="match status" value="1"/>
</dbReference>
<dbReference type="Proteomes" id="UP001594351">
    <property type="component" value="Unassembled WGS sequence"/>
</dbReference>
<dbReference type="InterPro" id="IPR036514">
    <property type="entry name" value="SGNH_hydro_sf"/>
</dbReference>
<evidence type="ECO:0000313" key="3">
    <source>
        <dbReference type="Proteomes" id="UP001594351"/>
    </source>
</evidence>
<dbReference type="InterPro" id="IPR013830">
    <property type="entry name" value="SGNH_hydro"/>
</dbReference>
<reference evidence="2 3" key="1">
    <citation type="submission" date="2024-09" db="EMBL/GenBank/DDBJ databases">
        <title>Laminarin stimulates single cell rates of sulfate reduction while oxygen inhibits transcriptomic activity in coastal marine sediment.</title>
        <authorList>
            <person name="Lindsay M."/>
            <person name="Orcutt B."/>
            <person name="Emerson D."/>
            <person name="Stepanauskas R."/>
            <person name="D'Angelo T."/>
        </authorList>
    </citation>
    <scope>NUCLEOTIDE SEQUENCE [LARGE SCALE GENOMIC DNA]</scope>
    <source>
        <strain evidence="2">SAG AM-311-K15</strain>
    </source>
</reference>
<keyword evidence="3" id="KW-1185">Reference proteome</keyword>
<organism evidence="2 3">
    <name type="scientific">candidate division CSSED10-310 bacterium</name>
    <dbReference type="NCBI Taxonomy" id="2855610"/>
    <lineage>
        <taxon>Bacteria</taxon>
        <taxon>Bacteria division CSSED10-310</taxon>
    </lineage>
</organism>
<dbReference type="InterPro" id="IPR051532">
    <property type="entry name" value="Ester_Hydrolysis_Enzymes"/>
</dbReference>
<dbReference type="GO" id="GO:0016787">
    <property type="term" value="F:hydrolase activity"/>
    <property type="evidence" value="ECO:0007669"/>
    <property type="project" value="UniProtKB-KW"/>
</dbReference>
<dbReference type="SUPFAM" id="SSF52266">
    <property type="entry name" value="SGNH hydrolase"/>
    <property type="match status" value="1"/>
</dbReference>
<accession>A0ABV6YU93</accession>
<dbReference type="Gene3D" id="3.40.50.1110">
    <property type="entry name" value="SGNH hydrolase"/>
    <property type="match status" value="1"/>
</dbReference>
<name>A0ABV6YU93_UNCC1</name>
<dbReference type="EMBL" id="JBHPBY010000058">
    <property type="protein sequence ID" value="MFC1849771.1"/>
    <property type="molecule type" value="Genomic_DNA"/>
</dbReference>
<comment type="caution">
    <text evidence="2">The sequence shown here is derived from an EMBL/GenBank/DDBJ whole genome shotgun (WGS) entry which is preliminary data.</text>
</comment>
<feature type="domain" description="SGNH hydrolase-type esterase" evidence="1">
    <location>
        <begin position="108"/>
        <end position="344"/>
    </location>
</feature>